<protein>
    <submittedName>
        <fullName evidence="1">17083_t:CDS:1</fullName>
    </submittedName>
</protein>
<feature type="non-terminal residue" evidence="1">
    <location>
        <position position="1"/>
    </location>
</feature>
<gene>
    <name evidence="1" type="ORF">GMARGA_LOCUS1555</name>
</gene>
<accession>A0ABN7U527</accession>
<name>A0ABN7U527_GIGMA</name>
<proteinExistence type="predicted"/>
<comment type="caution">
    <text evidence="1">The sequence shown here is derived from an EMBL/GenBank/DDBJ whole genome shotgun (WGS) entry which is preliminary data.</text>
</comment>
<reference evidence="1 2" key="1">
    <citation type="submission" date="2021-06" db="EMBL/GenBank/DDBJ databases">
        <authorList>
            <person name="Kallberg Y."/>
            <person name="Tangrot J."/>
            <person name="Rosling A."/>
        </authorList>
    </citation>
    <scope>NUCLEOTIDE SEQUENCE [LARGE SCALE GENOMIC DNA]</scope>
    <source>
        <strain evidence="1 2">120-4 pot B 10/14</strain>
    </source>
</reference>
<evidence type="ECO:0000313" key="2">
    <source>
        <dbReference type="Proteomes" id="UP000789901"/>
    </source>
</evidence>
<keyword evidence="2" id="KW-1185">Reference proteome</keyword>
<dbReference type="EMBL" id="CAJVQB010000416">
    <property type="protein sequence ID" value="CAG8487540.1"/>
    <property type="molecule type" value="Genomic_DNA"/>
</dbReference>
<organism evidence="1 2">
    <name type="scientific">Gigaspora margarita</name>
    <dbReference type="NCBI Taxonomy" id="4874"/>
    <lineage>
        <taxon>Eukaryota</taxon>
        <taxon>Fungi</taxon>
        <taxon>Fungi incertae sedis</taxon>
        <taxon>Mucoromycota</taxon>
        <taxon>Glomeromycotina</taxon>
        <taxon>Glomeromycetes</taxon>
        <taxon>Diversisporales</taxon>
        <taxon>Gigasporaceae</taxon>
        <taxon>Gigaspora</taxon>
    </lineage>
</organism>
<dbReference type="Proteomes" id="UP000789901">
    <property type="component" value="Unassembled WGS sequence"/>
</dbReference>
<sequence length="48" mass="5695">FVNDNQKFDDNRVNHYLNSDSNNFTAYHTNSEKTNFVGAYNELKQNYC</sequence>
<evidence type="ECO:0000313" key="1">
    <source>
        <dbReference type="EMBL" id="CAG8487540.1"/>
    </source>
</evidence>